<gene>
    <name evidence="2" type="ORF">AND_001170</name>
</gene>
<sequence>MMVSLLTQLALGGVVWLIALQIAERPVDAITVHSGDTPLPTATQRLSVLDDGDDRNGKQRARFNASHNETVAYQSSRLDCSALPVQRPQLLLERSQNSLRLYLLDTTSGVLQRVEHTYSQGIDRSKVCTLPPIEDDPKSFQVLDVDLGGTAYVLFVVSSSEWHYVYMARSPPPGQQDSSSSESAQAIQRLKRIGETVRVRLLECSGQLYLVTIHTFGNMGKIRIYRWLQSYFSLVGTREVSSLDDIQCHCPGPLLLLALDYAPLPERSMNHVLLLDSAGTAPVKVQGMYFLSTRLPSFMIGGELFLVRQVTKDKSYLYQWSIEGRFIRQRMVSFQAAQVSAVATWDDTVAIAIGDTIRLYSAGRHNLLRMESTFTVRGNGTTSPPLTQVPIAPEVEPQELMRLYAFRTGSEEEIALALEYRCLPNITNGTALRVYQLTMESAVTARTEATQEQGFHTLSSCLQRLKERLNERKQWIDLVRLQLSKRQSAFVTLHQTGPDNMVLLQPTVQFRRLVLPHDNPSLLPPSRTVLNGQTLLLRHYRVVSDLNQVLLLNRPRADIKGDLHVGGNIKASSSNIRDVHGLEPITAIGERSKRTAWPHYQGPQPVRSVPHRIIVAREVIADSTIHKRFWSKSKATVLPGTIQLDVLSARSVRMNPRGQINHIAVPNKRALEEATVLGYGGHKVLTTVQTARLLANSVNGEPLPMQLLANGLHYVSDGATIQSDRAHIRNLIIRDTVNGYWLNRFVPVHQPLIQGHLVLSEEVCVRYLTVHRAIGGTNHSTLLDRVSVQTLTGPMFISKGFTHSLTVSSLNGEPSINYAVLPSEGPFAAHLLVQPTVRIAKLTILNTLIVDHERQQFGPHIGTLASDFRQLYSAKVVINGSFRLYGATKIGSPNITLDGPVVIRSPDTYQMSHYLLRSRRQVIDHQVTYQTGQLQYLFANTLNEVGIWQFSLTHFNWQNNLYLHDATVRGQIRATRIASRLHAIKRSRVTQHSTTLLCNTAKYFQGRLSVSHLRTSAFGAQLPTAALWLKGGQQHEAAPVTVSEELELHGTTLLVEGGTGLHTLTTLTSYPADTLFRRNAVAVSNVNQQQNQPKQQMRLITLKANLLTVNHVEKVELGAMMQRFAASGKYQPGYSTTATNSNRNRHWMAPSFAKIVLDAATPTQHIPLLTVDDINVCPIGRLLGETVRKHNIGTTGTGHRRPIEGYKHVQGSVTVTEELRAAQLNAHPAHILGQVVTRDHTSSSPVPQMIESHWQFGSIVTPYCTAKILNRTPLTLVALRKDLDLPLHDDLFVERFHLHALEWPHATTEGVRLDRFAAGHRPYSIAAINRCRCYGTVVDPSVTSGKDRKLLAPHELLLFTPLPGTNQQPIEGVIIFNTTEVHLGSVTHFHSSVDAIERIAKLCLRRNHSTDYTIVFHREQLLHGVSTTVRQSLRIGSGASLSVERVSEVSIAERLAPDGTGGVFLLGTTQMNTGGLIVADRKRFTGTGVITVRNLTLPTDESRLLRVLQTMTGASHDSPLLAVSLANGAIIEQILTAALLNYTPFEWFFQAFFRRVPPPETLNPKVPPQLTLAPRYIQDFRGTLTVANLHLRGIDTILHHINSIPLTDVVTRTTDNAAHQIVTGPKVFRSVRLDGPLSLHHFNGIAVTSIKKMIVSTNHLHGTRSQVAQQGGVSIPKAIIFNRPVKLDALWSKHTYDSPTASTVLSMNDAERSQQQQPGYSATVNWSGSRVLPAARIGAMNRRHSSIDTSFVRSVSLARATSAVSGGVRFQCSPDRRAIAILGEGPQDHGQRASEQHRVVPIDMGQEHHCRSVLGVAAINVTTNLLLIALQSSTETDTVVLALYTGDWRTHHQLRPLNMPPGITHRSLKGAALLTPDREDIMLALLVAPAASSHASSTVRIFRLEKSPLTAAVPELLRFAPFQTITSTAHISALLTSADGSNLVLQEHFGDSHQQQQHLYEYNSMAGWRESTDHLV</sequence>
<reference evidence="3" key="4">
    <citation type="submission" date="2015-06" db="UniProtKB">
        <authorList>
            <consortium name="EnsemblMetazoa"/>
        </authorList>
    </citation>
    <scope>IDENTIFICATION</scope>
</reference>
<dbReference type="Proteomes" id="UP000000673">
    <property type="component" value="Unassembled WGS sequence"/>
</dbReference>
<dbReference type="VEuPathDB" id="VectorBase:ADAC001170"/>
<name>W5JVV9_ANODA</name>
<keyword evidence="4" id="KW-1185">Reference proteome</keyword>
<keyword evidence="1" id="KW-0732">Signal</keyword>
<feature type="signal peptide" evidence="1">
    <location>
        <begin position="1"/>
        <end position="29"/>
    </location>
</feature>
<feature type="chain" id="PRO_5010156007" evidence="1">
    <location>
        <begin position="30"/>
        <end position="1976"/>
    </location>
</feature>
<reference evidence="2" key="3">
    <citation type="journal article" date="2013" name="Nucleic Acids Res.">
        <title>The genome of Anopheles darlingi, the main neotropical malaria vector.</title>
        <authorList>
            <person name="Marinotti O."/>
            <person name="Cerqueira G.C."/>
            <person name="de Almeida L.G."/>
            <person name="Ferro M.I."/>
            <person name="Loreto E.L."/>
            <person name="Zaha A."/>
            <person name="Teixeira S.M."/>
            <person name="Wespiser A.R."/>
            <person name="Almeida E Silva A."/>
            <person name="Schlindwein A.D."/>
            <person name="Pacheco A.C."/>
            <person name="Silva A.L."/>
            <person name="Graveley B.R."/>
            <person name="Walenz B.P."/>
            <person name="Lima Bde A."/>
            <person name="Ribeiro C.A."/>
            <person name="Nunes-Silva C.G."/>
            <person name="de Carvalho C.R."/>
            <person name="Soares C.M."/>
            <person name="de Menezes C.B."/>
            <person name="Matiolli C."/>
            <person name="Caffrey D."/>
            <person name="Araujo D.A."/>
            <person name="de Oliveira D.M."/>
            <person name="Golenbock D."/>
            <person name="Grisard E.C."/>
            <person name="Fantinatti-Garboggini F."/>
            <person name="de Carvalho F.M."/>
            <person name="Barcellos F.G."/>
            <person name="Prosdocimi F."/>
            <person name="May G."/>
            <person name="Azevedo Junior G.M."/>
            <person name="Guimaraes G.M."/>
            <person name="Goldman G.H."/>
            <person name="Padilha I.Q."/>
            <person name="Batista Jda S."/>
            <person name="Ferro J.A."/>
            <person name="Ribeiro J.M."/>
            <person name="Fietto J.L."/>
            <person name="Dabbas K.M."/>
            <person name="Cerdeira L."/>
            <person name="Agnez-Lima L.F."/>
            <person name="Brocchi M."/>
            <person name="de Carvalho M.O."/>
            <person name="Teixeira Mde M."/>
            <person name="Diniz Maia Mde M."/>
            <person name="Goldman M.H."/>
            <person name="Cruz Schneider M.P."/>
            <person name="Felipe M.S."/>
            <person name="Hungria M."/>
            <person name="Nicolas M.F."/>
            <person name="Pereira M."/>
            <person name="Montes M.A."/>
            <person name="Cantao M.E."/>
            <person name="Vincentz M."/>
            <person name="Rafael M.S."/>
            <person name="Silverman N."/>
            <person name="Stoco P.H."/>
            <person name="Souza R.C."/>
            <person name="Vicentini R."/>
            <person name="Gazzinelli R.T."/>
            <person name="Neves Rde O."/>
            <person name="Silva R."/>
            <person name="Astolfi-Filho S."/>
            <person name="Maciel T.E."/>
            <person name="Urmenyi T.P."/>
            <person name="Tadei W.P."/>
            <person name="Camargo E.P."/>
            <person name="de Vasconcelos A.T."/>
        </authorList>
    </citation>
    <scope>NUCLEOTIDE SEQUENCE</scope>
</reference>
<dbReference type="OMA" id="WQFSLTH"/>
<dbReference type="STRING" id="43151.W5JVV9"/>
<evidence type="ECO:0000313" key="2">
    <source>
        <dbReference type="EMBL" id="ETN67029.1"/>
    </source>
</evidence>
<evidence type="ECO:0000313" key="3">
    <source>
        <dbReference type="EnsemblMetazoa" id="ADAC001170-PA"/>
    </source>
</evidence>
<reference evidence="2 4" key="1">
    <citation type="journal article" date="2010" name="BMC Genomics">
        <title>Combination of measures distinguishes pre-miRNAs from other stem-loops in the genome of the newly sequenced Anopheles darlingi.</title>
        <authorList>
            <person name="Mendes N.D."/>
            <person name="Freitas A.T."/>
            <person name="Vasconcelos A.T."/>
            <person name="Sagot M.F."/>
        </authorList>
    </citation>
    <scope>NUCLEOTIDE SEQUENCE</scope>
</reference>
<dbReference type="EMBL" id="ADMH02000308">
    <property type="protein sequence ID" value="ETN67029.1"/>
    <property type="molecule type" value="Genomic_DNA"/>
</dbReference>
<accession>W5JVV9</accession>
<protein>
    <submittedName>
        <fullName evidence="2 3">Uncharacterized protein</fullName>
    </submittedName>
</protein>
<evidence type="ECO:0000256" key="1">
    <source>
        <dbReference type="SAM" id="SignalP"/>
    </source>
</evidence>
<reference evidence="2" key="2">
    <citation type="submission" date="2010-05" db="EMBL/GenBank/DDBJ databases">
        <authorList>
            <person name="Almeida L.G."/>
            <person name="Nicolas M.F."/>
            <person name="Souza R.C."/>
            <person name="Vasconcelos A.T.R."/>
        </authorList>
    </citation>
    <scope>NUCLEOTIDE SEQUENCE</scope>
</reference>
<dbReference type="HOGENOM" id="CLU_234339_0_0_1"/>
<dbReference type="EnsemblMetazoa" id="ADAC001170-RA">
    <property type="protein sequence ID" value="ADAC001170-PA"/>
    <property type="gene ID" value="ADAC001170"/>
</dbReference>
<proteinExistence type="predicted"/>
<organism evidence="2">
    <name type="scientific">Anopheles darlingi</name>
    <name type="common">Mosquito</name>
    <dbReference type="NCBI Taxonomy" id="43151"/>
    <lineage>
        <taxon>Eukaryota</taxon>
        <taxon>Metazoa</taxon>
        <taxon>Ecdysozoa</taxon>
        <taxon>Arthropoda</taxon>
        <taxon>Hexapoda</taxon>
        <taxon>Insecta</taxon>
        <taxon>Pterygota</taxon>
        <taxon>Neoptera</taxon>
        <taxon>Endopterygota</taxon>
        <taxon>Diptera</taxon>
        <taxon>Nematocera</taxon>
        <taxon>Culicoidea</taxon>
        <taxon>Culicidae</taxon>
        <taxon>Anophelinae</taxon>
        <taxon>Anopheles</taxon>
    </lineage>
</organism>
<dbReference type="eggNOG" id="ENOG502T87I">
    <property type="taxonomic scope" value="Eukaryota"/>
</dbReference>
<evidence type="ECO:0000313" key="4">
    <source>
        <dbReference type="Proteomes" id="UP000000673"/>
    </source>
</evidence>